<evidence type="ECO:0000313" key="1">
    <source>
        <dbReference type="EMBL" id="TQD89519.1"/>
    </source>
</evidence>
<protein>
    <submittedName>
        <fullName evidence="1">Uncharacterized protein</fullName>
    </submittedName>
</protein>
<dbReference type="AlphaFoldDB" id="A0A540LT97"/>
<evidence type="ECO:0000313" key="2">
    <source>
        <dbReference type="Proteomes" id="UP000315295"/>
    </source>
</evidence>
<sequence>MNKLRPVSGEIRRRQSTVKRHASWMRFRIRGSAEVLDLGIFGSAEVLDLDDAIPKTSYRLA</sequence>
<keyword evidence="2" id="KW-1185">Reference proteome</keyword>
<organism evidence="1 2">
    <name type="scientific">Malus baccata</name>
    <name type="common">Siberian crab apple</name>
    <name type="synonym">Pyrus baccata</name>
    <dbReference type="NCBI Taxonomy" id="106549"/>
    <lineage>
        <taxon>Eukaryota</taxon>
        <taxon>Viridiplantae</taxon>
        <taxon>Streptophyta</taxon>
        <taxon>Embryophyta</taxon>
        <taxon>Tracheophyta</taxon>
        <taxon>Spermatophyta</taxon>
        <taxon>Magnoliopsida</taxon>
        <taxon>eudicotyledons</taxon>
        <taxon>Gunneridae</taxon>
        <taxon>Pentapetalae</taxon>
        <taxon>rosids</taxon>
        <taxon>fabids</taxon>
        <taxon>Rosales</taxon>
        <taxon>Rosaceae</taxon>
        <taxon>Amygdaloideae</taxon>
        <taxon>Maleae</taxon>
        <taxon>Malus</taxon>
    </lineage>
</organism>
<reference evidence="1 2" key="1">
    <citation type="journal article" date="2019" name="G3 (Bethesda)">
        <title>Sequencing of a Wild Apple (Malus baccata) Genome Unravels the Differences Between Cultivated and Wild Apple Species Regarding Disease Resistance and Cold Tolerance.</title>
        <authorList>
            <person name="Chen X."/>
        </authorList>
    </citation>
    <scope>NUCLEOTIDE SEQUENCE [LARGE SCALE GENOMIC DNA]</scope>
    <source>
        <strain evidence="2">cv. Shandingzi</strain>
        <tissue evidence="1">Leaves</tissue>
    </source>
</reference>
<gene>
    <name evidence="1" type="ORF">C1H46_024918</name>
</gene>
<comment type="caution">
    <text evidence="1">The sequence shown here is derived from an EMBL/GenBank/DDBJ whole genome shotgun (WGS) entry which is preliminary data.</text>
</comment>
<dbReference type="Proteomes" id="UP000315295">
    <property type="component" value="Unassembled WGS sequence"/>
</dbReference>
<dbReference type="EMBL" id="VIEB01000476">
    <property type="protein sequence ID" value="TQD89519.1"/>
    <property type="molecule type" value="Genomic_DNA"/>
</dbReference>
<name>A0A540LT97_MALBA</name>
<accession>A0A540LT97</accession>
<proteinExistence type="predicted"/>